<organism evidence="1 2">
    <name type="scientific">Persea americana</name>
    <name type="common">Avocado</name>
    <dbReference type="NCBI Taxonomy" id="3435"/>
    <lineage>
        <taxon>Eukaryota</taxon>
        <taxon>Viridiplantae</taxon>
        <taxon>Streptophyta</taxon>
        <taxon>Embryophyta</taxon>
        <taxon>Tracheophyta</taxon>
        <taxon>Spermatophyta</taxon>
        <taxon>Magnoliopsida</taxon>
        <taxon>Magnoliidae</taxon>
        <taxon>Laurales</taxon>
        <taxon>Lauraceae</taxon>
        <taxon>Persea</taxon>
    </lineage>
</organism>
<dbReference type="EMBL" id="CM056814">
    <property type="protein sequence ID" value="KAJ8627002.1"/>
    <property type="molecule type" value="Genomic_DNA"/>
</dbReference>
<protein>
    <submittedName>
        <fullName evidence="1">Uncharacterized protein</fullName>
    </submittedName>
</protein>
<comment type="caution">
    <text evidence="1">The sequence shown here is derived from an EMBL/GenBank/DDBJ whole genome shotgun (WGS) entry which is preliminary data.</text>
</comment>
<evidence type="ECO:0000313" key="1">
    <source>
        <dbReference type="EMBL" id="KAJ8627002.1"/>
    </source>
</evidence>
<evidence type="ECO:0000313" key="2">
    <source>
        <dbReference type="Proteomes" id="UP001234297"/>
    </source>
</evidence>
<name>A0ACC2L1N5_PERAE</name>
<reference evidence="1 2" key="1">
    <citation type="journal article" date="2022" name="Hortic Res">
        <title>A haplotype resolved chromosomal level avocado genome allows analysis of novel avocado genes.</title>
        <authorList>
            <person name="Nath O."/>
            <person name="Fletcher S.J."/>
            <person name="Hayward A."/>
            <person name="Shaw L.M."/>
            <person name="Masouleh A.K."/>
            <person name="Furtado A."/>
            <person name="Henry R.J."/>
            <person name="Mitter N."/>
        </authorList>
    </citation>
    <scope>NUCLEOTIDE SEQUENCE [LARGE SCALE GENOMIC DNA]</scope>
    <source>
        <strain evidence="2">cv. Hass</strain>
    </source>
</reference>
<gene>
    <name evidence="1" type="ORF">MRB53_020309</name>
</gene>
<keyword evidence="2" id="KW-1185">Reference proteome</keyword>
<dbReference type="Proteomes" id="UP001234297">
    <property type="component" value="Chromosome 6"/>
</dbReference>
<proteinExistence type="predicted"/>
<accession>A0ACC2L1N5</accession>
<sequence>MEKIDDYEILEPFQLHFSDLLLLSSSPSPSPSPSPSLLQFSSSSENERLESISRAVMETLGPSGPGLLAITGVPKASDLRRTLLPLARKLALLSNEDRRRILKDNSLGSDVPLKNPDRSVSSFALQLKYVQDPVLEETLSGSNHKDDCIDIANKEHSDMDSLHDSQDSEFTKLSETFKELGICMMELGVRLARICDKAIGSHELEQSILDSCTAKGRLIHYHSVGENLYLKELGRTKRSAKGPVRHCFSPHVAPEQGEKIPVGSGNTVGELMSLEAVDPETCTSRISSCRASLSNLWQQWHYDYGIFTVLTVPMFMSPCESQTIVSADGFHKSSTQECYPPDGHTHLQIFDPKRNKILLVKPTPESFIVQVGESADILSKGMLRSTLHSVSRPVEYDNLSRETFVVFLQPAWDKVFSISGCPTIDVVRGQESSTLAGNHNEQILLDSDATCIHLSDNESPKLSQEIFRVIPPLYSRLKDGMTFAEFSRETTKQYYGGNGMQSKR</sequence>